<dbReference type="PANTHER" id="PTHR47331:SF1">
    <property type="entry name" value="GAG-LIKE PROTEIN"/>
    <property type="match status" value="1"/>
</dbReference>
<dbReference type="AlphaFoldDB" id="A0A430QA46"/>
<gene>
    <name evidence="1" type="ORF">DC041_0001222</name>
</gene>
<name>A0A430QA46_SCHBO</name>
<evidence type="ECO:0000313" key="1">
    <source>
        <dbReference type="EMBL" id="RTG84504.1"/>
    </source>
</evidence>
<dbReference type="EMBL" id="QMKO01002164">
    <property type="protein sequence ID" value="RTG84504.1"/>
    <property type="molecule type" value="Genomic_DNA"/>
</dbReference>
<keyword evidence="2" id="KW-1185">Reference proteome</keyword>
<proteinExistence type="predicted"/>
<organism evidence="1 2">
    <name type="scientific">Schistosoma bovis</name>
    <name type="common">Blood fluke</name>
    <dbReference type="NCBI Taxonomy" id="6184"/>
    <lineage>
        <taxon>Eukaryota</taxon>
        <taxon>Metazoa</taxon>
        <taxon>Spiralia</taxon>
        <taxon>Lophotrochozoa</taxon>
        <taxon>Platyhelminthes</taxon>
        <taxon>Trematoda</taxon>
        <taxon>Digenea</taxon>
        <taxon>Strigeidida</taxon>
        <taxon>Schistosomatoidea</taxon>
        <taxon>Schistosomatidae</taxon>
        <taxon>Schistosoma</taxon>
    </lineage>
</organism>
<dbReference type="Proteomes" id="UP000290809">
    <property type="component" value="Unassembled WGS sequence"/>
</dbReference>
<sequence length="233" mass="26654">MDLSWTELAGGEVVFLSGCDVPKSHWVLNQRLGGRKNPYAIRTPPIWVLFGPVGYNKNSKRMINYISQTDDSIEQLKTIYNYELSDVHFTDKGLSLNDLKAVSTCFDEGHWVVPLPWKMERNVVSSSYALARRRLKSLKRRHICDKDFRKSYTHAMQQTIDKGYVVVVPGMQLDPVYHPKWYFPHDAMINPNKPKKVRVVMDCVAKVADKSGAKLESGNCFTLDLGLVRLVHL</sequence>
<protein>
    <submittedName>
        <fullName evidence="1">Uncharacterized protein</fullName>
    </submittedName>
</protein>
<accession>A0A430QA46</accession>
<dbReference type="STRING" id="6184.A0A430QA46"/>
<comment type="caution">
    <text evidence="1">The sequence shown here is derived from an EMBL/GenBank/DDBJ whole genome shotgun (WGS) entry which is preliminary data.</text>
</comment>
<dbReference type="PANTHER" id="PTHR47331">
    <property type="entry name" value="PHD-TYPE DOMAIN-CONTAINING PROTEIN"/>
    <property type="match status" value="1"/>
</dbReference>
<evidence type="ECO:0000313" key="2">
    <source>
        <dbReference type="Proteomes" id="UP000290809"/>
    </source>
</evidence>
<reference evidence="1 2" key="1">
    <citation type="journal article" date="2019" name="PLoS Pathog.">
        <title>Genome sequence of the bovine parasite Schistosoma bovis Tanzania.</title>
        <authorList>
            <person name="Oey H."/>
            <person name="Zakrzewski M."/>
            <person name="Gobert G."/>
            <person name="Gravermann K."/>
            <person name="Stoye J."/>
            <person name="Jones M."/>
            <person name="Mcmanus D."/>
            <person name="Krause L."/>
        </authorList>
    </citation>
    <scope>NUCLEOTIDE SEQUENCE [LARGE SCALE GENOMIC DNA]</scope>
    <source>
        <strain evidence="1 2">TAN1997</strain>
    </source>
</reference>